<dbReference type="EMBL" id="MU117964">
    <property type="protein sequence ID" value="KAF9653383.1"/>
    <property type="molecule type" value="Genomic_DNA"/>
</dbReference>
<evidence type="ECO:0000313" key="2">
    <source>
        <dbReference type="Proteomes" id="UP000886501"/>
    </source>
</evidence>
<keyword evidence="2" id="KW-1185">Reference proteome</keyword>
<dbReference type="Proteomes" id="UP000886501">
    <property type="component" value="Unassembled WGS sequence"/>
</dbReference>
<proteinExistence type="predicted"/>
<accession>A0ACB6ZV81</accession>
<protein>
    <submittedName>
        <fullName evidence="1">ARM repeat-containing protein</fullName>
    </submittedName>
</protein>
<sequence>MPPAPLQPATLEEVFAIVTGATSQDPIVLKASTDKLKQVLEKPGTLDLLQEIAAQKTVPIVVRQQSIIQVKNNMKHWRAKRFLSDEQRSRIRARCWAYLDEEDDVVFNCHKLIVAKISRNDYPALWPSLIPDLFTAINQGFSTCYGSAPVEGPPLLRLKRSLQVFDAIVKELSAVKMPSGFKVLGTILEHGYMVLFNYYSNMAPILTASLTPESMGLPRTSEDITIAHVTYKCLMRLAIHVWQRMARGGYAEYRPWLDEFFKSSGFQMQSLYEHRIAITTSLNSSNLPNTPPVLLTVEKITQHVRAFGKFFRRLQQLETKKFVLLPICTDVVLYYWNKVVQSTEVSPELINDTPFAVFPVRMLVQAMVIFRESLKEWTPVRRDGTANENVLPRDFVEGAVRLLVTRFIPLTPKDLERWEMDVEEWMNQEENEDEQWEYELRPCAERVLLTLSVQYKSFVTPILRASFDSVAAQSSLELSDILAKEAIYCSVGRCSYSLKDAIPFQQCLDQYFIADVQNPDPKHSIIKRRVAWFIGKWIHEEGAPANNGRIWEILVHLLQDQRSNTEMAVRLTAASALRMCIDTLAFDVTSFEPFIPGIVPQLLGLISELDTLEGKRRVIGCLLAVIEQSQTRIVPLMDGIAQQIPALWSNAADDGEGLLLKGVLISTVTSLVTASREASYRLVDLVYPLILECFVPQAATTLDTDGINLWLAALRNSPSLPSQPHKYYNLLEKLISMLNQNFDLLGSITDLLVSYYVSNATFVLQLHAVPLFEAYKPPLTQNITVNTKGLINSIALAIELAPSATWGEPLHVSGLFSVLVNHLAEEKLSAIILMEYILLFSRIAIVDVQVFVTLVAETAKSKGVPEAEIWEVIMNQWWNRFDNMSEPRHRKLAAMGVSCLVSTGKHEVLNRFAFEVANIWLDVLGEIKEQESQREDDSGLSLYWDKPFEELYKNVDETPEYERQKEIFNNDPVRTAKLTAYIKEMLAKVQAACGPQNFNNLYASKMDVRVSDQLTKFLGV</sequence>
<comment type="caution">
    <text evidence="1">The sequence shown here is derived from an EMBL/GenBank/DDBJ whole genome shotgun (WGS) entry which is preliminary data.</text>
</comment>
<evidence type="ECO:0000313" key="1">
    <source>
        <dbReference type="EMBL" id="KAF9653383.1"/>
    </source>
</evidence>
<reference evidence="1" key="2">
    <citation type="journal article" date="2020" name="Nat. Commun.">
        <title>Large-scale genome sequencing of mycorrhizal fungi provides insights into the early evolution of symbiotic traits.</title>
        <authorList>
            <person name="Miyauchi S."/>
            <person name="Kiss E."/>
            <person name="Kuo A."/>
            <person name="Drula E."/>
            <person name="Kohler A."/>
            <person name="Sanchez-Garcia M."/>
            <person name="Morin E."/>
            <person name="Andreopoulos B."/>
            <person name="Barry K.W."/>
            <person name="Bonito G."/>
            <person name="Buee M."/>
            <person name="Carver A."/>
            <person name="Chen C."/>
            <person name="Cichocki N."/>
            <person name="Clum A."/>
            <person name="Culley D."/>
            <person name="Crous P.W."/>
            <person name="Fauchery L."/>
            <person name="Girlanda M."/>
            <person name="Hayes R.D."/>
            <person name="Keri Z."/>
            <person name="LaButti K."/>
            <person name="Lipzen A."/>
            <person name="Lombard V."/>
            <person name="Magnuson J."/>
            <person name="Maillard F."/>
            <person name="Murat C."/>
            <person name="Nolan M."/>
            <person name="Ohm R.A."/>
            <person name="Pangilinan J."/>
            <person name="Pereira M.F."/>
            <person name="Perotto S."/>
            <person name="Peter M."/>
            <person name="Pfister S."/>
            <person name="Riley R."/>
            <person name="Sitrit Y."/>
            <person name="Stielow J.B."/>
            <person name="Szollosi G."/>
            <person name="Zifcakova L."/>
            <person name="Stursova M."/>
            <person name="Spatafora J.W."/>
            <person name="Tedersoo L."/>
            <person name="Vaario L.M."/>
            <person name="Yamada A."/>
            <person name="Yan M."/>
            <person name="Wang P."/>
            <person name="Xu J."/>
            <person name="Bruns T."/>
            <person name="Baldrian P."/>
            <person name="Vilgalys R."/>
            <person name="Dunand C."/>
            <person name="Henrissat B."/>
            <person name="Grigoriev I.V."/>
            <person name="Hibbett D."/>
            <person name="Nagy L.G."/>
            <person name="Martin F.M."/>
        </authorList>
    </citation>
    <scope>NUCLEOTIDE SEQUENCE</scope>
    <source>
        <strain evidence="1">P2</strain>
    </source>
</reference>
<organism evidence="1 2">
    <name type="scientific">Thelephora ganbajun</name>
    <name type="common">Ganba fungus</name>
    <dbReference type="NCBI Taxonomy" id="370292"/>
    <lineage>
        <taxon>Eukaryota</taxon>
        <taxon>Fungi</taxon>
        <taxon>Dikarya</taxon>
        <taxon>Basidiomycota</taxon>
        <taxon>Agaricomycotina</taxon>
        <taxon>Agaricomycetes</taxon>
        <taxon>Thelephorales</taxon>
        <taxon>Thelephoraceae</taxon>
        <taxon>Thelephora</taxon>
    </lineage>
</organism>
<gene>
    <name evidence="1" type="ORF">BDM02DRAFT_3182907</name>
</gene>
<name>A0ACB6ZV81_THEGA</name>
<reference evidence="1" key="1">
    <citation type="submission" date="2019-10" db="EMBL/GenBank/DDBJ databases">
        <authorList>
            <consortium name="DOE Joint Genome Institute"/>
            <person name="Kuo A."/>
            <person name="Miyauchi S."/>
            <person name="Kiss E."/>
            <person name="Drula E."/>
            <person name="Kohler A."/>
            <person name="Sanchez-Garcia M."/>
            <person name="Andreopoulos B."/>
            <person name="Barry K.W."/>
            <person name="Bonito G."/>
            <person name="Buee M."/>
            <person name="Carver A."/>
            <person name="Chen C."/>
            <person name="Cichocki N."/>
            <person name="Clum A."/>
            <person name="Culley D."/>
            <person name="Crous P.W."/>
            <person name="Fauchery L."/>
            <person name="Girlanda M."/>
            <person name="Hayes R."/>
            <person name="Keri Z."/>
            <person name="Labutti K."/>
            <person name="Lipzen A."/>
            <person name="Lombard V."/>
            <person name="Magnuson J."/>
            <person name="Maillard F."/>
            <person name="Morin E."/>
            <person name="Murat C."/>
            <person name="Nolan M."/>
            <person name="Ohm R."/>
            <person name="Pangilinan J."/>
            <person name="Pereira M."/>
            <person name="Perotto S."/>
            <person name="Peter M."/>
            <person name="Riley R."/>
            <person name="Sitrit Y."/>
            <person name="Stielow B."/>
            <person name="Szollosi G."/>
            <person name="Zifcakova L."/>
            <person name="Stursova M."/>
            <person name="Spatafora J.W."/>
            <person name="Tedersoo L."/>
            <person name="Vaario L.-M."/>
            <person name="Yamada A."/>
            <person name="Yan M."/>
            <person name="Wang P."/>
            <person name="Xu J."/>
            <person name="Bruns T."/>
            <person name="Baldrian P."/>
            <person name="Vilgalys R."/>
            <person name="Henrissat B."/>
            <person name="Grigoriev I.V."/>
            <person name="Hibbett D."/>
            <person name="Nagy L.G."/>
            <person name="Martin F.M."/>
        </authorList>
    </citation>
    <scope>NUCLEOTIDE SEQUENCE</scope>
    <source>
        <strain evidence="1">P2</strain>
    </source>
</reference>